<comment type="caution">
    <text evidence="1">The sequence shown here is derived from an EMBL/GenBank/DDBJ whole genome shotgun (WGS) entry which is preliminary data.</text>
</comment>
<protein>
    <recommendedName>
        <fullName evidence="2">Thioredoxin domain-containing protein</fullName>
    </recommendedName>
</protein>
<organism evidence="1">
    <name type="scientific">bioreactor metagenome</name>
    <dbReference type="NCBI Taxonomy" id="1076179"/>
    <lineage>
        <taxon>unclassified sequences</taxon>
        <taxon>metagenomes</taxon>
        <taxon>ecological metagenomes</taxon>
    </lineage>
</organism>
<name>A0A645ITX7_9ZZZZ</name>
<dbReference type="InterPro" id="IPR036249">
    <property type="entry name" value="Thioredoxin-like_sf"/>
</dbReference>
<dbReference type="AlphaFoldDB" id="A0A645ITX7"/>
<dbReference type="EMBL" id="VSSQ01123030">
    <property type="protein sequence ID" value="MPN54617.1"/>
    <property type="molecule type" value="Genomic_DNA"/>
</dbReference>
<dbReference type="SUPFAM" id="SSF52833">
    <property type="entry name" value="Thioredoxin-like"/>
    <property type="match status" value="1"/>
</dbReference>
<gene>
    <name evidence="1" type="ORF">SDC9_202288</name>
</gene>
<accession>A0A645ITX7</accession>
<reference evidence="1" key="1">
    <citation type="submission" date="2019-08" db="EMBL/GenBank/DDBJ databases">
        <authorList>
            <person name="Kucharzyk K."/>
            <person name="Murdoch R.W."/>
            <person name="Higgins S."/>
            <person name="Loffler F."/>
        </authorList>
    </citation>
    <scope>NUCLEOTIDE SEQUENCE</scope>
</reference>
<proteinExistence type="predicted"/>
<evidence type="ECO:0000313" key="1">
    <source>
        <dbReference type="EMBL" id="MPN54617.1"/>
    </source>
</evidence>
<dbReference type="CDD" id="cd02947">
    <property type="entry name" value="TRX_family"/>
    <property type="match status" value="1"/>
</dbReference>
<dbReference type="Gene3D" id="3.40.30.10">
    <property type="entry name" value="Glutaredoxin"/>
    <property type="match status" value="1"/>
</dbReference>
<evidence type="ECO:0008006" key="2">
    <source>
        <dbReference type="Google" id="ProtNLM"/>
    </source>
</evidence>
<sequence>MEEMLSQFPNINLRKMDLDELPEVGSTLSLFTVPMMILFIEGRETFRESRFVKINEFRDNIKRIYDIYYN</sequence>